<sequence>MTEFAAEFVRDADIAELASKNLILGKQAVALSEGVEHTDQDVQADAHIAAGASRVERRRDGYRRRVEITGFVIRTTAAHMTRACSSVK</sequence>
<accession>A0ABW4GY55</accession>
<name>A0ABW4GY55_9ACTN</name>
<dbReference type="Proteomes" id="UP001597097">
    <property type="component" value="Unassembled WGS sequence"/>
</dbReference>
<reference evidence="2" key="1">
    <citation type="journal article" date="2019" name="Int. J. Syst. Evol. Microbiol.">
        <title>The Global Catalogue of Microorganisms (GCM) 10K type strain sequencing project: providing services to taxonomists for standard genome sequencing and annotation.</title>
        <authorList>
            <consortium name="The Broad Institute Genomics Platform"/>
            <consortium name="The Broad Institute Genome Sequencing Center for Infectious Disease"/>
            <person name="Wu L."/>
            <person name="Ma J."/>
        </authorList>
    </citation>
    <scope>NUCLEOTIDE SEQUENCE [LARGE SCALE GENOMIC DNA]</scope>
    <source>
        <strain evidence="2">CGMCC 1.15399</strain>
    </source>
</reference>
<comment type="caution">
    <text evidence="1">The sequence shown here is derived from an EMBL/GenBank/DDBJ whole genome shotgun (WGS) entry which is preliminary data.</text>
</comment>
<evidence type="ECO:0000313" key="2">
    <source>
        <dbReference type="Proteomes" id="UP001597097"/>
    </source>
</evidence>
<dbReference type="RefSeq" id="WP_219532482.1">
    <property type="nucleotide sequence ID" value="NZ_JAHKRM010000014.1"/>
</dbReference>
<protein>
    <submittedName>
        <fullName evidence="1">Uncharacterized protein</fullName>
    </submittedName>
</protein>
<gene>
    <name evidence="1" type="ORF">ACFSJ0_59440</name>
</gene>
<keyword evidence="2" id="KW-1185">Reference proteome</keyword>
<evidence type="ECO:0000313" key="1">
    <source>
        <dbReference type="EMBL" id="MFD1547111.1"/>
    </source>
</evidence>
<proteinExistence type="predicted"/>
<organism evidence="1 2">
    <name type="scientific">Nonomuraea guangzhouensis</name>
    <dbReference type="NCBI Taxonomy" id="1291555"/>
    <lineage>
        <taxon>Bacteria</taxon>
        <taxon>Bacillati</taxon>
        <taxon>Actinomycetota</taxon>
        <taxon>Actinomycetes</taxon>
        <taxon>Streptosporangiales</taxon>
        <taxon>Streptosporangiaceae</taxon>
        <taxon>Nonomuraea</taxon>
    </lineage>
</organism>
<dbReference type="EMBL" id="JBHUCM010000072">
    <property type="protein sequence ID" value="MFD1547111.1"/>
    <property type="molecule type" value="Genomic_DNA"/>
</dbReference>